<evidence type="ECO:0000256" key="1">
    <source>
        <dbReference type="ARBA" id="ARBA00004496"/>
    </source>
</evidence>
<dbReference type="PRINTS" id="PR00019">
    <property type="entry name" value="LEURICHRPT"/>
</dbReference>
<keyword evidence="2" id="KW-0963">Cytoplasm</keyword>
<dbReference type="InterPro" id="IPR032675">
    <property type="entry name" value="LRR_dom_sf"/>
</dbReference>
<keyword evidence="7" id="KW-1185">Reference proteome</keyword>
<dbReference type="EMBL" id="JAPWTK010000065">
    <property type="protein sequence ID" value="KAJ8952700.1"/>
    <property type="molecule type" value="Genomic_DNA"/>
</dbReference>
<dbReference type="InterPro" id="IPR003591">
    <property type="entry name" value="Leu-rich_rpt_typical-subtyp"/>
</dbReference>
<comment type="subcellular location">
    <subcellularLocation>
        <location evidence="1">Cytoplasm</location>
    </subcellularLocation>
</comment>
<evidence type="ECO:0000256" key="3">
    <source>
        <dbReference type="ARBA" id="ARBA00022614"/>
    </source>
</evidence>
<evidence type="ECO:0000313" key="6">
    <source>
        <dbReference type="EMBL" id="KAJ8952700.1"/>
    </source>
</evidence>
<dbReference type="Pfam" id="PF25357">
    <property type="entry name" value="PH_S11IP"/>
    <property type="match status" value="1"/>
</dbReference>
<protein>
    <recommendedName>
        <fullName evidence="5">Serine/threonine-protein kinase 11-interacting protein PH domain-containing protein</fullName>
    </recommendedName>
</protein>
<keyword evidence="4" id="KW-0677">Repeat</keyword>
<gene>
    <name evidence="6" type="ORF">NQ318_021016</name>
</gene>
<evidence type="ECO:0000256" key="4">
    <source>
        <dbReference type="ARBA" id="ARBA00022737"/>
    </source>
</evidence>
<dbReference type="GO" id="GO:0005737">
    <property type="term" value="C:cytoplasm"/>
    <property type="evidence" value="ECO:0007669"/>
    <property type="project" value="UniProtKB-SubCell"/>
</dbReference>
<dbReference type="PANTHER" id="PTHR15454:SF69">
    <property type="entry name" value="SERINE_THREONINE-PROTEIN KINASE 11-INTERACTING PROTEIN"/>
    <property type="match status" value="1"/>
</dbReference>
<dbReference type="PANTHER" id="PTHR15454">
    <property type="entry name" value="NISCHARIN RELATED"/>
    <property type="match status" value="1"/>
</dbReference>
<comment type="caution">
    <text evidence="6">The sequence shown here is derived from an EMBL/GenBank/DDBJ whole genome shotgun (WGS) entry which is preliminary data.</text>
</comment>
<proteinExistence type="predicted"/>
<dbReference type="InterPro" id="IPR001611">
    <property type="entry name" value="Leu-rich_rpt"/>
</dbReference>
<evidence type="ECO:0000256" key="2">
    <source>
        <dbReference type="ARBA" id="ARBA00022490"/>
    </source>
</evidence>
<dbReference type="SUPFAM" id="SSF52075">
    <property type="entry name" value="Outer arm dynein light chain 1"/>
    <property type="match status" value="1"/>
</dbReference>
<dbReference type="InterPro" id="IPR025875">
    <property type="entry name" value="Leu-rich_rpt_4"/>
</dbReference>
<evidence type="ECO:0000259" key="5">
    <source>
        <dbReference type="Pfam" id="PF25357"/>
    </source>
</evidence>
<dbReference type="Gene3D" id="3.80.10.10">
    <property type="entry name" value="Ribonuclease Inhibitor"/>
    <property type="match status" value="1"/>
</dbReference>
<dbReference type="Pfam" id="PF12799">
    <property type="entry name" value="LRR_4"/>
    <property type="match status" value="1"/>
</dbReference>
<reference evidence="6" key="1">
    <citation type="journal article" date="2023" name="Insect Mol. Biol.">
        <title>Genome sequencing provides insights into the evolution of gene families encoding plant cell wall-degrading enzymes in longhorned beetles.</title>
        <authorList>
            <person name="Shin N.R."/>
            <person name="Okamura Y."/>
            <person name="Kirsch R."/>
            <person name="Pauchet Y."/>
        </authorList>
    </citation>
    <scope>NUCLEOTIDE SEQUENCE</scope>
    <source>
        <strain evidence="6">AMC_N1</strain>
    </source>
</reference>
<keyword evidence="3" id="KW-0433">Leucine-rich repeat</keyword>
<organism evidence="6 7">
    <name type="scientific">Aromia moschata</name>
    <dbReference type="NCBI Taxonomy" id="1265417"/>
    <lineage>
        <taxon>Eukaryota</taxon>
        <taxon>Metazoa</taxon>
        <taxon>Ecdysozoa</taxon>
        <taxon>Arthropoda</taxon>
        <taxon>Hexapoda</taxon>
        <taxon>Insecta</taxon>
        <taxon>Pterygota</taxon>
        <taxon>Neoptera</taxon>
        <taxon>Endopterygota</taxon>
        <taxon>Coleoptera</taxon>
        <taxon>Polyphaga</taxon>
        <taxon>Cucujiformia</taxon>
        <taxon>Chrysomeloidea</taxon>
        <taxon>Cerambycidae</taxon>
        <taxon>Cerambycinae</taxon>
        <taxon>Callichromatini</taxon>
        <taxon>Aromia</taxon>
    </lineage>
</organism>
<dbReference type="Proteomes" id="UP001162162">
    <property type="component" value="Unassembled WGS sequence"/>
</dbReference>
<accession>A0AAV8YMV5</accession>
<dbReference type="AlphaFoldDB" id="A0AAV8YMV5"/>
<feature type="domain" description="Serine/threonine-protein kinase 11-interacting protein PH" evidence="5">
    <location>
        <begin position="463"/>
        <end position="531"/>
    </location>
</feature>
<evidence type="ECO:0000313" key="7">
    <source>
        <dbReference type="Proteomes" id="UP001162162"/>
    </source>
</evidence>
<dbReference type="PROSITE" id="PS51450">
    <property type="entry name" value="LRR"/>
    <property type="match status" value="3"/>
</dbReference>
<sequence>MNVSFHIVQTSNAKANLLRDLQFLLDLVQRTVNLKIIPDVNDDFTDVDITRFKNIKILEIHKLDINVIVGIQKLRSQLQELICCHSLSCLSDVLDKCGGDNSQRYSWNDLRKANFSYNRIVEIDDSLECMLSLHTLDLSHNELKRLDFINQLPNLKYLNLSYNKLDTVPHFKGQICHRLQVLTLNNNFLEDLVGLTSLSNMVQLDLSQNCLLDHKVLLAISHLPSLQWLNLQGNPISFHPQHRNLACHYLNKNASTLKFLLDSVPLSKSEKSYTGSLYPISQASLLSTSSQNSLDDISSSSLQEKVRRIRHVTIEDENVIKEEKMPIVTPTMSSQHLEIKRQVEQLRKEYGESWLYQQSGVLVQDVLGFQKNSVLCSTPYGSAIDSSYLPNYSREDFASSTTQFETAKDECISQTTSKEDNFKTAIDDSAIFSNTVQEEDDISDLSDGDDICSGGEECIYLVTNKADDDQVFVVITETHISERDVTTSKEKARWHLNTVMECDKMEDNQNIVKIEFDTLRRDRKQRSYEVDAEECSELFPEQNKNSLLDEPSVTCPKCQSNLNFKFKTINTFAVTLLFDASFLMPSMNY</sequence>
<dbReference type="InterPro" id="IPR057292">
    <property type="entry name" value="PH_S11IP"/>
</dbReference>
<dbReference type="SMART" id="SM00369">
    <property type="entry name" value="LRR_TYP"/>
    <property type="match status" value="3"/>
</dbReference>
<name>A0AAV8YMV5_9CUCU</name>